<protein>
    <recommendedName>
        <fullName evidence="2">GH16 domain-containing protein</fullName>
    </recommendedName>
</protein>
<dbReference type="OrthoDB" id="192832at2759"/>
<evidence type="ECO:0000256" key="1">
    <source>
        <dbReference type="SAM" id="SignalP"/>
    </source>
</evidence>
<dbReference type="EMBL" id="JAACJN010000022">
    <property type="protein sequence ID" value="KAF5389393.1"/>
    <property type="molecule type" value="Genomic_DNA"/>
</dbReference>
<dbReference type="InterPro" id="IPR000757">
    <property type="entry name" value="Beta-glucanase-like"/>
</dbReference>
<organism evidence="3 4">
    <name type="scientific">Collybiopsis confluens</name>
    <dbReference type="NCBI Taxonomy" id="2823264"/>
    <lineage>
        <taxon>Eukaryota</taxon>
        <taxon>Fungi</taxon>
        <taxon>Dikarya</taxon>
        <taxon>Basidiomycota</taxon>
        <taxon>Agaricomycotina</taxon>
        <taxon>Agaricomycetes</taxon>
        <taxon>Agaricomycetidae</taxon>
        <taxon>Agaricales</taxon>
        <taxon>Marasmiineae</taxon>
        <taxon>Omphalotaceae</taxon>
        <taxon>Collybiopsis</taxon>
    </lineage>
</organism>
<dbReference type="InterPro" id="IPR013320">
    <property type="entry name" value="ConA-like_dom_sf"/>
</dbReference>
<name>A0A8H5MCY0_9AGAR</name>
<accession>A0A8H5MCY0</accession>
<dbReference type="PANTHER" id="PTHR10963:SF24">
    <property type="entry name" value="GLYCOSIDASE C21B10.07-RELATED"/>
    <property type="match status" value="1"/>
</dbReference>
<dbReference type="GO" id="GO:0004553">
    <property type="term" value="F:hydrolase activity, hydrolyzing O-glycosyl compounds"/>
    <property type="evidence" value="ECO:0007669"/>
    <property type="project" value="InterPro"/>
</dbReference>
<feature type="domain" description="GH16" evidence="2">
    <location>
        <begin position="33"/>
        <end position="315"/>
    </location>
</feature>
<dbReference type="AlphaFoldDB" id="A0A8H5MCY0"/>
<dbReference type="InterPro" id="IPR050546">
    <property type="entry name" value="Glycosyl_Hydrlase_16"/>
</dbReference>
<comment type="caution">
    <text evidence="3">The sequence shown here is derived from an EMBL/GenBank/DDBJ whole genome shotgun (WGS) entry which is preliminary data.</text>
</comment>
<feature type="chain" id="PRO_5034098055" description="GH16 domain-containing protein" evidence="1">
    <location>
        <begin position="22"/>
        <end position="348"/>
    </location>
</feature>
<dbReference type="GO" id="GO:0009251">
    <property type="term" value="P:glucan catabolic process"/>
    <property type="evidence" value="ECO:0007669"/>
    <property type="project" value="TreeGrafter"/>
</dbReference>
<dbReference type="Proteomes" id="UP000518752">
    <property type="component" value="Unassembled WGS sequence"/>
</dbReference>
<dbReference type="PROSITE" id="PS51762">
    <property type="entry name" value="GH16_2"/>
    <property type="match status" value="1"/>
</dbReference>
<dbReference type="SUPFAM" id="SSF49899">
    <property type="entry name" value="Concanavalin A-like lectins/glucanases"/>
    <property type="match status" value="1"/>
</dbReference>
<gene>
    <name evidence="3" type="ORF">D9757_004283</name>
</gene>
<evidence type="ECO:0000313" key="3">
    <source>
        <dbReference type="EMBL" id="KAF5389393.1"/>
    </source>
</evidence>
<dbReference type="PANTHER" id="PTHR10963">
    <property type="entry name" value="GLYCOSYL HYDROLASE-RELATED"/>
    <property type="match status" value="1"/>
</dbReference>
<proteinExistence type="predicted"/>
<reference evidence="3 4" key="1">
    <citation type="journal article" date="2020" name="ISME J.">
        <title>Uncovering the hidden diversity of litter-decomposition mechanisms in mushroom-forming fungi.</title>
        <authorList>
            <person name="Floudas D."/>
            <person name="Bentzer J."/>
            <person name="Ahren D."/>
            <person name="Johansson T."/>
            <person name="Persson P."/>
            <person name="Tunlid A."/>
        </authorList>
    </citation>
    <scope>NUCLEOTIDE SEQUENCE [LARGE SCALE GENOMIC DNA]</scope>
    <source>
        <strain evidence="3 4">CBS 406.79</strain>
    </source>
</reference>
<dbReference type="Pfam" id="PF26113">
    <property type="entry name" value="GH16_XgeA"/>
    <property type="match status" value="2"/>
</dbReference>
<sequence>MPKIIASNLIAIILLIIPVLSQQFHLADAFVGKDFFQSFYWDTSDDPTHGRVNYVSQQTAQATNLSYASATKFVMRADYHAVVPVFSRGRDSVRVVSNTCWADSIVVADISHMPEGCATWPAFWTVSKAGQWPKGGEIDIIEGLSLAYISYVLIRIATTLPRFIRLLIVLCLTRERRQGKSSGAHFFCVLVDIVLFRHTISSNCDSAVNYNQGCGVASTASNSYGSGFNSNGGGWYAMQRSSKGIFHWFWARNDPSVPDEIRQNDPITPGGTWGTPSAAFTSENCDYDAHFDCHQLIFDLTFCGDWAGSAYATAGCGLGNCEDFVNNYPDAFRNAYWEINSVKIYTPS</sequence>
<evidence type="ECO:0000313" key="4">
    <source>
        <dbReference type="Proteomes" id="UP000518752"/>
    </source>
</evidence>
<keyword evidence="1" id="KW-0732">Signal</keyword>
<keyword evidence="4" id="KW-1185">Reference proteome</keyword>
<feature type="signal peptide" evidence="1">
    <location>
        <begin position="1"/>
        <end position="21"/>
    </location>
</feature>
<dbReference type="Gene3D" id="2.60.120.200">
    <property type="match status" value="1"/>
</dbReference>
<evidence type="ECO:0000259" key="2">
    <source>
        <dbReference type="PROSITE" id="PS51762"/>
    </source>
</evidence>